<evidence type="ECO:0000256" key="1">
    <source>
        <dbReference type="SAM" id="MobiDB-lite"/>
    </source>
</evidence>
<evidence type="ECO:0000313" key="4">
    <source>
        <dbReference type="EMBL" id="CAF4773822.1"/>
    </source>
</evidence>
<reference evidence="2" key="1">
    <citation type="submission" date="2021-02" db="EMBL/GenBank/DDBJ databases">
        <authorList>
            <person name="Nowell W R."/>
        </authorList>
    </citation>
    <scope>NUCLEOTIDE SEQUENCE</scope>
</reference>
<feature type="non-terminal residue" evidence="2">
    <location>
        <position position="80"/>
    </location>
</feature>
<dbReference type="EMBL" id="CAJOBI010144407">
    <property type="protein sequence ID" value="CAF4783029.1"/>
    <property type="molecule type" value="Genomic_DNA"/>
</dbReference>
<dbReference type="AlphaFoldDB" id="A0A8S2ZWB6"/>
<gene>
    <name evidence="2" type="ORF">BYL167_LOCUS42566</name>
    <name evidence="3" type="ORF">GIL414_LOCUS45617</name>
    <name evidence="4" type="ORF">SMN809_LOCUS46047</name>
    <name evidence="5" type="ORF">SMN809_LOCUS46430</name>
</gene>
<evidence type="ECO:0000313" key="6">
    <source>
        <dbReference type="Proteomes" id="UP000681967"/>
    </source>
</evidence>
<dbReference type="EMBL" id="CAJOBH010110882">
    <property type="protein sequence ID" value="CAF4660474.1"/>
    <property type="molecule type" value="Genomic_DNA"/>
</dbReference>
<feature type="non-terminal residue" evidence="2">
    <location>
        <position position="1"/>
    </location>
</feature>
<comment type="caution">
    <text evidence="2">The sequence shown here is derived from an EMBL/GenBank/DDBJ whole genome shotgun (WGS) entry which is preliminary data.</text>
</comment>
<dbReference type="EMBL" id="CAJOBJ010140942">
    <property type="protein sequence ID" value="CAF4762672.1"/>
    <property type="molecule type" value="Genomic_DNA"/>
</dbReference>
<protein>
    <submittedName>
        <fullName evidence="2">Uncharacterized protein</fullName>
    </submittedName>
</protein>
<sequence length="80" mass="9015">IRLGESLCYFERRKDINTENIKQDNESPTLSTEDSESSNDDDESPNIDDDEQNIEQQLLIDTVALDEAIADADAIADREV</sequence>
<accession>A0A8S2ZWB6</accession>
<dbReference type="Proteomes" id="UP000681967">
    <property type="component" value="Unassembled WGS sequence"/>
</dbReference>
<feature type="compositionally biased region" description="Acidic residues" evidence="1">
    <location>
        <begin position="33"/>
        <end position="53"/>
    </location>
</feature>
<organism evidence="2 6">
    <name type="scientific">Rotaria magnacalcarata</name>
    <dbReference type="NCBI Taxonomy" id="392030"/>
    <lineage>
        <taxon>Eukaryota</taxon>
        <taxon>Metazoa</taxon>
        <taxon>Spiralia</taxon>
        <taxon>Gnathifera</taxon>
        <taxon>Rotifera</taxon>
        <taxon>Eurotatoria</taxon>
        <taxon>Bdelloidea</taxon>
        <taxon>Philodinida</taxon>
        <taxon>Philodinidae</taxon>
        <taxon>Rotaria</taxon>
    </lineage>
</organism>
<dbReference type="EMBL" id="CAJOBI010142395">
    <property type="protein sequence ID" value="CAF4773822.1"/>
    <property type="molecule type" value="Genomic_DNA"/>
</dbReference>
<proteinExistence type="predicted"/>
<evidence type="ECO:0000313" key="3">
    <source>
        <dbReference type="EMBL" id="CAF4762672.1"/>
    </source>
</evidence>
<evidence type="ECO:0000313" key="5">
    <source>
        <dbReference type="EMBL" id="CAF4783029.1"/>
    </source>
</evidence>
<feature type="region of interest" description="Disordered" evidence="1">
    <location>
        <begin position="19"/>
        <end position="53"/>
    </location>
</feature>
<dbReference type="Proteomes" id="UP000681720">
    <property type="component" value="Unassembled WGS sequence"/>
</dbReference>
<evidence type="ECO:0000313" key="2">
    <source>
        <dbReference type="EMBL" id="CAF4660474.1"/>
    </source>
</evidence>
<dbReference type="Proteomes" id="UP000676336">
    <property type="component" value="Unassembled WGS sequence"/>
</dbReference>
<name>A0A8S2ZWB6_9BILA</name>